<organism evidence="16 17">
    <name type="scientific">Umbelopsis vinacea</name>
    <dbReference type="NCBI Taxonomy" id="44442"/>
    <lineage>
        <taxon>Eukaryota</taxon>
        <taxon>Fungi</taxon>
        <taxon>Fungi incertae sedis</taxon>
        <taxon>Mucoromycota</taxon>
        <taxon>Mucoromycotina</taxon>
        <taxon>Umbelopsidomycetes</taxon>
        <taxon>Umbelopsidales</taxon>
        <taxon>Umbelopsidaceae</taxon>
        <taxon>Umbelopsis</taxon>
    </lineage>
</organism>
<dbReference type="UniPathway" id="UPA00767">
    <property type="reaction ID" value="UER00751"/>
</dbReference>
<dbReference type="PROSITE" id="PS01044">
    <property type="entry name" value="SQUALEN_PHYTOEN_SYN_1"/>
    <property type="match status" value="1"/>
</dbReference>
<dbReference type="InterPro" id="IPR033904">
    <property type="entry name" value="Trans_IPPS_HH"/>
</dbReference>
<dbReference type="InterPro" id="IPR002060">
    <property type="entry name" value="Squ/phyt_synthse"/>
</dbReference>
<keyword evidence="11" id="KW-0443">Lipid metabolism</keyword>
<dbReference type="PROSITE" id="PS01045">
    <property type="entry name" value="SQUALEN_PHYTOEN_SYN_2"/>
    <property type="match status" value="1"/>
</dbReference>
<keyword evidence="7 15" id="KW-0812">Transmembrane</keyword>
<dbReference type="EMBL" id="JAEPRA010000007">
    <property type="protein sequence ID" value="KAG2182845.1"/>
    <property type="molecule type" value="Genomic_DNA"/>
</dbReference>
<comment type="function">
    <text evidence="15">Catalyzes the condensation of 2 farnesyl pyrophosphate (FPP) moieties to form squalene.</text>
</comment>
<dbReference type="NCBIfam" id="TIGR01559">
    <property type="entry name" value="squal_synth"/>
    <property type="match status" value="1"/>
</dbReference>
<keyword evidence="6 15" id="KW-0808">Transferase</keyword>
<dbReference type="CDD" id="cd00683">
    <property type="entry name" value="Trans_IPPS_HH"/>
    <property type="match status" value="1"/>
</dbReference>
<dbReference type="GO" id="GO:0006696">
    <property type="term" value="P:ergosterol biosynthetic process"/>
    <property type="evidence" value="ECO:0007669"/>
    <property type="project" value="TreeGrafter"/>
</dbReference>
<dbReference type="FunFam" id="1.10.600.10:FF:000003">
    <property type="entry name" value="Farnesyl-diphosphate farnesyltransferase 1"/>
    <property type="match status" value="1"/>
</dbReference>
<dbReference type="InterPro" id="IPR008949">
    <property type="entry name" value="Isoprenoid_synthase_dom_sf"/>
</dbReference>
<evidence type="ECO:0000256" key="12">
    <source>
        <dbReference type="ARBA" id="ARBA00023136"/>
    </source>
</evidence>
<evidence type="ECO:0000313" key="16">
    <source>
        <dbReference type="EMBL" id="KAG2182845.1"/>
    </source>
</evidence>
<reference evidence="16" key="1">
    <citation type="submission" date="2020-12" db="EMBL/GenBank/DDBJ databases">
        <title>Metabolic potential, ecology and presence of endohyphal bacteria is reflected in genomic diversity of Mucoromycotina.</title>
        <authorList>
            <person name="Muszewska A."/>
            <person name="Okrasinska A."/>
            <person name="Steczkiewicz K."/>
            <person name="Drgas O."/>
            <person name="Orlowska M."/>
            <person name="Perlinska-Lenart U."/>
            <person name="Aleksandrzak-Piekarczyk T."/>
            <person name="Szatraj K."/>
            <person name="Zielenkiewicz U."/>
            <person name="Pilsyk S."/>
            <person name="Malc E."/>
            <person name="Mieczkowski P."/>
            <person name="Kruszewska J.S."/>
            <person name="Biernat P."/>
            <person name="Pawlowska J."/>
        </authorList>
    </citation>
    <scope>NUCLEOTIDE SEQUENCE</scope>
    <source>
        <strain evidence="16">WA0000051536</strain>
    </source>
</reference>
<dbReference type="GO" id="GO:0055056">
    <property type="term" value="F:D-glucose transmembrane transporter activity"/>
    <property type="evidence" value="ECO:0007669"/>
    <property type="project" value="UniProtKB-UniRule"/>
</dbReference>
<evidence type="ECO:0000256" key="9">
    <source>
        <dbReference type="ARBA" id="ARBA00022989"/>
    </source>
</evidence>
<evidence type="ECO:0000256" key="4">
    <source>
        <dbReference type="ARBA" id="ARBA00012373"/>
    </source>
</evidence>
<evidence type="ECO:0000313" key="17">
    <source>
        <dbReference type="Proteomes" id="UP000612746"/>
    </source>
</evidence>
<dbReference type="SFLD" id="SFLDG01018">
    <property type="entry name" value="Squalene/Phytoene_Synthase_Lik"/>
    <property type="match status" value="1"/>
</dbReference>
<dbReference type="AlphaFoldDB" id="A0A8H7PZN7"/>
<evidence type="ECO:0000256" key="5">
    <source>
        <dbReference type="ARBA" id="ARBA00022516"/>
    </source>
</evidence>
<dbReference type="OrthoDB" id="431150at2759"/>
<evidence type="ECO:0000256" key="7">
    <source>
        <dbReference type="ARBA" id="ARBA00022692"/>
    </source>
</evidence>
<keyword evidence="9 15" id="KW-1133">Transmembrane helix</keyword>
<keyword evidence="5" id="KW-0444">Lipid biosynthesis</keyword>
<keyword evidence="13" id="KW-1207">Sterol metabolism</keyword>
<proteinExistence type="inferred from homology"/>
<keyword evidence="17" id="KW-1185">Reference proteome</keyword>
<keyword evidence="10" id="KW-0756">Sterol biosynthesis</keyword>
<comment type="catalytic activity">
    <reaction evidence="15">
        <text>2 (2E,6E)-farnesyl diphosphate + NADPH + H(+) = squalene + 2 diphosphate + NADP(+)</text>
        <dbReference type="Rhea" id="RHEA:32295"/>
        <dbReference type="ChEBI" id="CHEBI:15378"/>
        <dbReference type="ChEBI" id="CHEBI:15440"/>
        <dbReference type="ChEBI" id="CHEBI:33019"/>
        <dbReference type="ChEBI" id="CHEBI:57783"/>
        <dbReference type="ChEBI" id="CHEBI:58349"/>
        <dbReference type="ChEBI" id="CHEBI:175763"/>
        <dbReference type="EC" id="2.5.1.21"/>
    </reaction>
</comment>
<evidence type="ECO:0000256" key="15">
    <source>
        <dbReference type="RuleBase" id="RU368088"/>
    </source>
</evidence>
<keyword evidence="12 15" id="KW-0472">Membrane</keyword>
<dbReference type="InterPro" id="IPR019845">
    <property type="entry name" value="Squalene/phytoene_synthase_CS"/>
</dbReference>
<dbReference type="InterPro" id="IPR044844">
    <property type="entry name" value="Trans_IPPS_euk-type"/>
</dbReference>
<comment type="similarity">
    <text evidence="3 15">Belongs to the phytoene/squalene synthase family.</text>
</comment>
<dbReference type="Gene3D" id="1.10.600.10">
    <property type="entry name" value="Farnesyl Diphosphate Synthase"/>
    <property type="match status" value="1"/>
</dbReference>
<sequence length="420" mass="47446">MLDVLLASLGHPSELSALITYKFFKPESNINRNQKLIANNERKKRCYDFLDKTSRSFSAVIQELDDELRDAICLFYLVLRGLDTIEDDMTLDLDRKCELLRSFDKIIFQRGWNFKDNGPNEKDRHLLVDFQIVIEEFLELPKKFQDVIADITKQMGNGMADYASGDHRENTAVATIKDFDLYCHYVAGLVGWGLSDLFAASGLEDPSIANDKRLSDSMGMFLQKTNIIRDYREDLDDGRQFWPKEIWGQYTDDFAGLVKPENAKTAQAVLSAMVLNVLEHIPDVLTYLKSLKNQSVFNFCAIPQVMAIATLALVFNNKDVYHRNVKIRKGTAVKLIMASTNMDNVVAIFREYIHVLSSKNDAADPNFINISIAVGKAEQWITTNLPDSPRTLAKSSDSSSTFIILAVLASLAAIILNAYK</sequence>
<feature type="transmembrane region" description="Helical" evidence="15">
    <location>
        <begin position="296"/>
        <end position="316"/>
    </location>
</feature>
<feature type="transmembrane region" description="Helical" evidence="15">
    <location>
        <begin position="400"/>
        <end position="419"/>
    </location>
</feature>
<dbReference type="InterPro" id="IPR006449">
    <property type="entry name" value="Squal_synth-like"/>
</dbReference>
<dbReference type="GO" id="GO:0045338">
    <property type="term" value="P:farnesyl diphosphate metabolic process"/>
    <property type="evidence" value="ECO:0007669"/>
    <property type="project" value="InterPro"/>
</dbReference>
<dbReference type="SUPFAM" id="SSF48576">
    <property type="entry name" value="Terpenoid synthases"/>
    <property type="match status" value="1"/>
</dbReference>
<evidence type="ECO:0000256" key="3">
    <source>
        <dbReference type="ARBA" id="ARBA00006251"/>
    </source>
</evidence>
<evidence type="ECO:0000256" key="2">
    <source>
        <dbReference type="ARBA" id="ARBA00004370"/>
    </source>
</evidence>
<comment type="catalytic activity">
    <reaction evidence="15">
        <text>2 (2E,6E)-farnesyl diphosphate + NADH + H(+) = squalene + 2 diphosphate + NAD(+)</text>
        <dbReference type="Rhea" id="RHEA:32299"/>
        <dbReference type="ChEBI" id="CHEBI:15378"/>
        <dbReference type="ChEBI" id="CHEBI:15440"/>
        <dbReference type="ChEBI" id="CHEBI:33019"/>
        <dbReference type="ChEBI" id="CHEBI:57540"/>
        <dbReference type="ChEBI" id="CHEBI:57945"/>
        <dbReference type="ChEBI" id="CHEBI:175763"/>
        <dbReference type="EC" id="2.5.1.21"/>
    </reaction>
</comment>
<keyword evidence="14" id="KW-0753">Steroid metabolism</keyword>
<evidence type="ECO:0000256" key="1">
    <source>
        <dbReference type="ARBA" id="ARBA00001946"/>
    </source>
</evidence>
<dbReference type="PANTHER" id="PTHR11626">
    <property type="entry name" value="FARNESYL-DIPHOSPHATE FARNESYLTRANSFERASE"/>
    <property type="match status" value="1"/>
</dbReference>
<dbReference type="SFLD" id="SFLDS00005">
    <property type="entry name" value="Isoprenoid_Synthase_Type_I"/>
    <property type="match status" value="1"/>
</dbReference>
<evidence type="ECO:0000256" key="11">
    <source>
        <dbReference type="ARBA" id="ARBA00023098"/>
    </source>
</evidence>
<comment type="caution">
    <text evidence="16">The sequence shown here is derived from an EMBL/GenBank/DDBJ whole genome shotgun (WGS) entry which is preliminary data.</text>
</comment>
<accession>A0A8H7PZN7</accession>
<evidence type="ECO:0000256" key="10">
    <source>
        <dbReference type="ARBA" id="ARBA00023011"/>
    </source>
</evidence>
<evidence type="ECO:0000256" key="8">
    <source>
        <dbReference type="ARBA" id="ARBA00022955"/>
    </source>
</evidence>
<comment type="subcellular location">
    <subcellularLocation>
        <location evidence="2">Membrane</location>
    </subcellularLocation>
</comment>
<comment type="cofactor">
    <cofactor evidence="1 15">
        <name>Mg(2+)</name>
        <dbReference type="ChEBI" id="CHEBI:18420"/>
    </cofactor>
</comment>
<dbReference type="PANTHER" id="PTHR11626:SF2">
    <property type="entry name" value="SQUALENE SYNTHASE"/>
    <property type="match status" value="1"/>
</dbReference>
<gene>
    <name evidence="16" type="ORF">INT44_005826</name>
</gene>
<name>A0A8H7PZN7_9FUNG</name>
<evidence type="ECO:0000256" key="14">
    <source>
        <dbReference type="ARBA" id="ARBA00023221"/>
    </source>
</evidence>
<dbReference type="EC" id="2.5.1.21" evidence="4 15"/>
<dbReference type="GO" id="GO:0051996">
    <property type="term" value="F:squalene synthase [NAD(P)H] activity"/>
    <property type="evidence" value="ECO:0007669"/>
    <property type="project" value="UniProtKB-UniRule"/>
</dbReference>
<protein>
    <recommendedName>
        <fullName evidence="4 15">Squalene synthase</fullName>
        <shortName evidence="15">SQS</shortName>
        <shortName evidence="15">SS</shortName>
        <ecNumber evidence="4 15">2.5.1.21</ecNumber>
    </recommendedName>
</protein>
<dbReference type="Proteomes" id="UP000612746">
    <property type="component" value="Unassembled WGS sequence"/>
</dbReference>
<keyword evidence="8" id="KW-0752">Steroid biosynthesis</keyword>
<evidence type="ECO:0000256" key="13">
    <source>
        <dbReference type="ARBA" id="ARBA00023166"/>
    </source>
</evidence>
<dbReference type="Pfam" id="PF00494">
    <property type="entry name" value="SQS_PSY"/>
    <property type="match status" value="1"/>
</dbReference>
<comment type="pathway">
    <text evidence="15">Terpene metabolism; lanosterol biosynthesis; lanosterol from farnesyl diphosphate: step 1/3.</text>
</comment>
<evidence type="ECO:0000256" key="6">
    <source>
        <dbReference type="ARBA" id="ARBA00022679"/>
    </source>
</evidence>
<dbReference type="GO" id="GO:0005789">
    <property type="term" value="C:endoplasmic reticulum membrane"/>
    <property type="evidence" value="ECO:0007669"/>
    <property type="project" value="TreeGrafter"/>
</dbReference>